<evidence type="ECO:0000256" key="1">
    <source>
        <dbReference type="SAM" id="Phobius"/>
    </source>
</evidence>
<evidence type="ECO:0000313" key="2">
    <source>
        <dbReference type="EMBL" id="NVF16647.1"/>
    </source>
</evidence>
<organism evidence="2 3">
    <name type="scientific">Vreelandella maris</name>
    <dbReference type="NCBI Taxonomy" id="2729617"/>
    <lineage>
        <taxon>Bacteria</taxon>
        <taxon>Pseudomonadati</taxon>
        <taxon>Pseudomonadota</taxon>
        <taxon>Gammaproteobacteria</taxon>
        <taxon>Oceanospirillales</taxon>
        <taxon>Halomonadaceae</taxon>
        <taxon>Vreelandella</taxon>
    </lineage>
</organism>
<proteinExistence type="predicted"/>
<dbReference type="RefSeq" id="WP_176305120.1">
    <property type="nucleotide sequence ID" value="NZ_JABWCV010000056.1"/>
</dbReference>
<keyword evidence="1" id="KW-1133">Transmembrane helix</keyword>
<comment type="caution">
    <text evidence="2">The sequence shown here is derived from an EMBL/GenBank/DDBJ whole genome shotgun (WGS) entry which is preliminary data.</text>
</comment>
<dbReference type="EMBL" id="JABWCV010000056">
    <property type="protein sequence ID" value="NVF16647.1"/>
    <property type="molecule type" value="Genomic_DNA"/>
</dbReference>
<name>A0A7Y6VB22_9GAMM</name>
<accession>A0A7Y6VB22</accession>
<keyword evidence="1" id="KW-0812">Transmembrane</keyword>
<keyword evidence="1" id="KW-0472">Membrane</keyword>
<protein>
    <submittedName>
        <fullName evidence="2">Uncharacterized protein</fullName>
    </submittedName>
</protein>
<keyword evidence="3" id="KW-1185">Reference proteome</keyword>
<feature type="transmembrane region" description="Helical" evidence="1">
    <location>
        <begin position="60"/>
        <end position="81"/>
    </location>
</feature>
<dbReference type="Proteomes" id="UP000589984">
    <property type="component" value="Unassembled WGS sequence"/>
</dbReference>
<gene>
    <name evidence="2" type="ORF">HUO07_21265</name>
</gene>
<sequence length="85" mass="9213">MMGNNSKIVIAAIVVIIAMFVFMPAQEYLGAGAALGLEYRFIWAMGRIRDVNTIELYQPHVLLLAVQVATVIAIAGLQIAANPKK</sequence>
<reference evidence="2 3" key="1">
    <citation type="submission" date="2020-06" db="EMBL/GenBank/DDBJ databases">
        <title>Halomonas sp. QX-1 draft genome sequence.</title>
        <authorList>
            <person name="Qiu X."/>
        </authorList>
    </citation>
    <scope>NUCLEOTIDE SEQUENCE [LARGE SCALE GENOMIC DNA]</scope>
    <source>
        <strain evidence="2 3">QX-1</strain>
    </source>
</reference>
<evidence type="ECO:0000313" key="3">
    <source>
        <dbReference type="Proteomes" id="UP000589984"/>
    </source>
</evidence>
<dbReference type="AlphaFoldDB" id="A0A7Y6VB22"/>